<accession>A0ABD3RAK7</accession>
<keyword evidence="2" id="KW-1185">Reference proteome</keyword>
<protein>
    <submittedName>
        <fullName evidence="1">Uncharacterized protein</fullName>
    </submittedName>
</protein>
<dbReference type="AlphaFoldDB" id="A0ABD3RAK7"/>
<organism evidence="1 2">
    <name type="scientific">Cyclostephanos tholiformis</name>
    <dbReference type="NCBI Taxonomy" id="382380"/>
    <lineage>
        <taxon>Eukaryota</taxon>
        <taxon>Sar</taxon>
        <taxon>Stramenopiles</taxon>
        <taxon>Ochrophyta</taxon>
        <taxon>Bacillariophyta</taxon>
        <taxon>Coscinodiscophyceae</taxon>
        <taxon>Thalassiosirophycidae</taxon>
        <taxon>Stephanodiscales</taxon>
        <taxon>Stephanodiscaceae</taxon>
        <taxon>Cyclostephanos</taxon>
    </lineage>
</organism>
<sequence length="305" mass="34069">MHMTPAAMIRPRNAMLYQMIPLQSRLQYSSSSPLDECVQTNLLVYARGGRLFFTKSAASFNGGTQSRGVSNPIVPLCQLNNHPDCRLRLAKERMALDLVTDGCAAKTEDETQIKRSKILNNNKRAMNENPVRPNDGTSSGAIAADRLRNARRNAIENMIESIPKKCPIRPRRTTSFSQKNSNHLALSTKERDLDIQFIENPVRSNDGTSSGALVADRLRQSRRKAIEKMNTQLSINQVTQTDTSATPTLGKERGIKIQMIENPARSSDGTSSGAIAADRLRMSRRKALERIKNQHHFRTHSDDDT</sequence>
<dbReference type="EMBL" id="JALLPB020000516">
    <property type="protein sequence ID" value="KAL3808386.1"/>
    <property type="molecule type" value="Genomic_DNA"/>
</dbReference>
<reference evidence="1 2" key="1">
    <citation type="submission" date="2024-10" db="EMBL/GenBank/DDBJ databases">
        <title>Updated reference genomes for cyclostephanoid diatoms.</title>
        <authorList>
            <person name="Roberts W.R."/>
            <person name="Alverson A.J."/>
        </authorList>
    </citation>
    <scope>NUCLEOTIDE SEQUENCE [LARGE SCALE GENOMIC DNA]</scope>
    <source>
        <strain evidence="1 2">AJA228-03</strain>
    </source>
</reference>
<name>A0ABD3RAK7_9STRA</name>
<comment type="caution">
    <text evidence="1">The sequence shown here is derived from an EMBL/GenBank/DDBJ whole genome shotgun (WGS) entry which is preliminary data.</text>
</comment>
<gene>
    <name evidence="1" type="ORF">ACHAXA_005357</name>
</gene>
<evidence type="ECO:0000313" key="1">
    <source>
        <dbReference type="EMBL" id="KAL3808386.1"/>
    </source>
</evidence>
<dbReference type="Proteomes" id="UP001530377">
    <property type="component" value="Unassembled WGS sequence"/>
</dbReference>
<proteinExistence type="predicted"/>
<evidence type="ECO:0000313" key="2">
    <source>
        <dbReference type="Proteomes" id="UP001530377"/>
    </source>
</evidence>